<evidence type="ECO:0000313" key="1">
    <source>
        <dbReference type="EMBL" id="GBM45345.1"/>
    </source>
</evidence>
<keyword evidence="2" id="KW-1185">Reference proteome</keyword>
<reference evidence="1 2" key="1">
    <citation type="journal article" date="2019" name="Sci. Rep.">
        <title>Orb-weaving spider Araneus ventricosus genome elucidates the spidroin gene catalogue.</title>
        <authorList>
            <person name="Kono N."/>
            <person name="Nakamura H."/>
            <person name="Ohtoshi R."/>
            <person name="Moran D.A.P."/>
            <person name="Shinohara A."/>
            <person name="Yoshida Y."/>
            <person name="Fujiwara M."/>
            <person name="Mori M."/>
            <person name="Tomita M."/>
            <person name="Arakawa K."/>
        </authorList>
    </citation>
    <scope>NUCLEOTIDE SEQUENCE [LARGE SCALE GENOMIC DNA]</scope>
</reference>
<proteinExistence type="predicted"/>
<accession>A0A4Y2FY35</accession>
<dbReference type="EMBL" id="BGPR01001097">
    <property type="protein sequence ID" value="GBM45345.1"/>
    <property type="molecule type" value="Genomic_DNA"/>
</dbReference>
<evidence type="ECO:0000313" key="2">
    <source>
        <dbReference type="Proteomes" id="UP000499080"/>
    </source>
</evidence>
<dbReference type="AlphaFoldDB" id="A0A4Y2FY35"/>
<dbReference type="Proteomes" id="UP000499080">
    <property type="component" value="Unassembled WGS sequence"/>
</dbReference>
<sequence length="133" mass="15599">MGRKGRRNWLEATKQEGRTNKIRVVCTRPLNRVLIVNEDQDTTVVCRGGKRRQNASTYTPVPATITVAEPFEWAWDKLEKDDKQHNNLHVRRSNDVQAPTIFFVPLKVFDRMIFLSYGRKRCLYKGPYIINHL</sequence>
<name>A0A4Y2FY35_ARAVE</name>
<organism evidence="1 2">
    <name type="scientific">Araneus ventricosus</name>
    <name type="common">Orbweaver spider</name>
    <name type="synonym">Epeira ventricosa</name>
    <dbReference type="NCBI Taxonomy" id="182803"/>
    <lineage>
        <taxon>Eukaryota</taxon>
        <taxon>Metazoa</taxon>
        <taxon>Ecdysozoa</taxon>
        <taxon>Arthropoda</taxon>
        <taxon>Chelicerata</taxon>
        <taxon>Arachnida</taxon>
        <taxon>Araneae</taxon>
        <taxon>Araneomorphae</taxon>
        <taxon>Entelegynae</taxon>
        <taxon>Araneoidea</taxon>
        <taxon>Araneidae</taxon>
        <taxon>Araneus</taxon>
    </lineage>
</organism>
<protein>
    <submittedName>
        <fullName evidence="1">Uncharacterized protein</fullName>
    </submittedName>
</protein>
<gene>
    <name evidence="1" type="ORF">AVEN_172964_1</name>
</gene>
<comment type="caution">
    <text evidence="1">The sequence shown here is derived from an EMBL/GenBank/DDBJ whole genome shotgun (WGS) entry which is preliminary data.</text>
</comment>